<accession>A0A6A0AVQ9</accession>
<gene>
    <name evidence="2" type="ORF">SCWH03_32630</name>
</gene>
<evidence type="ECO:0000313" key="3">
    <source>
        <dbReference type="Proteomes" id="UP000484988"/>
    </source>
</evidence>
<evidence type="ECO:0000256" key="1">
    <source>
        <dbReference type="SAM" id="MobiDB-lite"/>
    </source>
</evidence>
<proteinExistence type="predicted"/>
<dbReference type="AlphaFoldDB" id="A0A6A0AVQ9"/>
<feature type="compositionally biased region" description="Basic and acidic residues" evidence="1">
    <location>
        <begin position="112"/>
        <end position="121"/>
    </location>
</feature>
<feature type="compositionally biased region" description="Pro residues" evidence="1">
    <location>
        <begin position="1"/>
        <end position="11"/>
    </location>
</feature>
<keyword evidence="3" id="KW-1185">Reference proteome</keyword>
<comment type="caution">
    <text evidence="2">The sequence shown here is derived from an EMBL/GenBank/DDBJ whole genome shotgun (WGS) entry which is preliminary data.</text>
</comment>
<organism evidence="2 3">
    <name type="scientific">Streptomyces pacificus</name>
    <dbReference type="NCBI Taxonomy" id="2705029"/>
    <lineage>
        <taxon>Bacteria</taxon>
        <taxon>Bacillati</taxon>
        <taxon>Actinomycetota</taxon>
        <taxon>Actinomycetes</taxon>
        <taxon>Kitasatosporales</taxon>
        <taxon>Streptomycetaceae</taxon>
        <taxon>Streptomyces</taxon>
    </lineage>
</organism>
<name>A0A6A0AVQ9_9ACTN</name>
<feature type="region of interest" description="Disordered" evidence="1">
    <location>
        <begin position="1"/>
        <end position="121"/>
    </location>
</feature>
<reference evidence="2 3" key="1">
    <citation type="submission" date="2020-02" db="EMBL/GenBank/DDBJ databases">
        <title>Whole Genome Shotgun Sequence of Streptomyces sp. strain CWH03.</title>
        <authorList>
            <person name="Dohra H."/>
            <person name="Kodani S."/>
            <person name="Yamamura H."/>
        </authorList>
    </citation>
    <scope>NUCLEOTIDE SEQUENCE [LARGE SCALE GENOMIC DNA]</scope>
    <source>
        <strain evidence="2 3">CWH03</strain>
    </source>
</reference>
<dbReference type="EMBL" id="BLLG01000008">
    <property type="protein sequence ID" value="GFH37030.1"/>
    <property type="molecule type" value="Genomic_DNA"/>
</dbReference>
<dbReference type="Proteomes" id="UP000484988">
    <property type="component" value="Unassembled WGS sequence"/>
</dbReference>
<evidence type="ECO:0000313" key="2">
    <source>
        <dbReference type="EMBL" id="GFH37030.1"/>
    </source>
</evidence>
<sequence>MDRTPPVPPASAGPLACRAATPGAPEDRTAPLPDGDGFPATPHASTAARNQPLPESRRTAGRSAAALPFAAPGDIAAGGVPQTPPRQGRRYVAARTDADGVGRTPNASPGLRSREAGRGTA</sequence>
<protein>
    <submittedName>
        <fullName evidence="2">Uncharacterized protein</fullName>
    </submittedName>
</protein>